<evidence type="ECO:0000313" key="2">
    <source>
        <dbReference type="Proteomes" id="UP000254920"/>
    </source>
</evidence>
<protein>
    <submittedName>
        <fullName evidence="1">Uncharacterized protein</fullName>
    </submittedName>
</protein>
<name>A0A381DKT6_9BACT</name>
<keyword evidence="2" id="KW-1185">Reference proteome</keyword>
<accession>A0A381DKT6</accession>
<evidence type="ECO:0000313" key="1">
    <source>
        <dbReference type="EMBL" id="SUX11322.1"/>
    </source>
</evidence>
<dbReference type="GeneID" id="93090183"/>
<proteinExistence type="predicted"/>
<dbReference type="RefSeq" id="WP_089182061.1">
    <property type="nucleotide sequence ID" value="NZ_CP043427.1"/>
</dbReference>
<dbReference type="AlphaFoldDB" id="A0A381DKT6"/>
<sequence length="82" mass="9157">MKTITIQANNSLITEIIAVAQALAKTKGETLNIDTKGDYFDNLNPSSLEVIKKEMNARAEAYYKGTLKTSSFEELKAKSEKW</sequence>
<reference evidence="1 2" key="1">
    <citation type="submission" date="2018-06" db="EMBL/GenBank/DDBJ databases">
        <authorList>
            <consortium name="Pathogen Informatics"/>
            <person name="Doyle S."/>
        </authorList>
    </citation>
    <scope>NUCLEOTIDE SEQUENCE [LARGE SCALE GENOMIC DNA]</scope>
    <source>
        <strain evidence="1 2">NCTC12475</strain>
    </source>
</reference>
<dbReference type="Proteomes" id="UP000254920">
    <property type="component" value="Unassembled WGS sequence"/>
</dbReference>
<organism evidence="1 2">
    <name type="scientific">Campylobacter sputorum subsp. sputorum</name>
    <dbReference type="NCBI Taxonomy" id="32024"/>
    <lineage>
        <taxon>Bacteria</taxon>
        <taxon>Pseudomonadati</taxon>
        <taxon>Campylobacterota</taxon>
        <taxon>Epsilonproteobacteria</taxon>
        <taxon>Campylobacterales</taxon>
        <taxon>Campylobacteraceae</taxon>
        <taxon>Campylobacter</taxon>
    </lineage>
</organism>
<dbReference type="STRING" id="32024.GCA_000788295_00923"/>
<dbReference type="EMBL" id="UFVD01000001">
    <property type="protein sequence ID" value="SUX11322.1"/>
    <property type="molecule type" value="Genomic_DNA"/>
</dbReference>
<gene>
    <name evidence="1" type="ORF">NCTC12475_01541</name>
</gene>